<dbReference type="Proteomes" id="UP001341840">
    <property type="component" value="Unassembled WGS sequence"/>
</dbReference>
<dbReference type="PANTHER" id="PTHR32444">
    <property type="entry name" value="BULB-TYPE LECTIN DOMAIN-CONTAINING PROTEIN"/>
    <property type="match status" value="1"/>
</dbReference>
<evidence type="ECO:0000256" key="2">
    <source>
        <dbReference type="ARBA" id="ARBA00023157"/>
    </source>
</evidence>
<feature type="non-terminal residue" evidence="5">
    <location>
        <position position="1"/>
    </location>
</feature>
<dbReference type="Pfam" id="PF01453">
    <property type="entry name" value="B_lectin"/>
    <property type="match status" value="1"/>
</dbReference>
<dbReference type="InterPro" id="IPR036426">
    <property type="entry name" value="Bulb-type_lectin_dom_sf"/>
</dbReference>
<organism evidence="5 6">
    <name type="scientific">Stylosanthes scabra</name>
    <dbReference type="NCBI Taxonomy" id="79078"/>
    <lineage>
        <taxon>Eukaryota</taxon>
        <taxon>Viridiplantae</taxon>
        <taxon>Streptophyta</taxon>
        <taxon>Embryophyta</taxon>
        <taxon>Tracheophyta</taxon>
        <taxon>Spermatophyta</taxon>
        <taxon>Magnoliopsida</taxon>
        <taxon>eudicotyledons</taxon>
        <taxon>Gunneridae</taxon>
        <taxon>Pentapetalae</taxon>
        <taxon>rosids</taxon>
        <taxon>fabids</taxon>
        <taxon>Fabales</taxon>
        <taxon>Fabaceae</taxon>
        <taxon>Papilionoideae</taxon>
        <taxon>50 kb inversion clade</taxon>
        <taxon>dalbergioids sensu lato</taxon>
        <taxon>Dalbergieae</taxon>
        <taxon>Pterocarpus clade</taxon>
        <taxon>Stylosanthes</taxon>
    </lineage>
</organism>
<dbReference type="InterPro" id="IPR001480">
    <property type="entry name" value="Bulb-type_lectin_dom"/>
</dbReference>
<name>A0ABU6XTJ7_9FABA</name>
<protein>
    <recommendedName>
        <fullName evidence="4">Bulb-type lectin domain-containing protein</fullName>
    </recommendedName>
</protein>
<reference evidence="5 6" key="1">
    <citation type="journal article" date="2023" name="Plants (Basel)">
        <title>Bridging the Gap: Combining Genomics and Transcriptomics Approaches to Understand Stylosanthes scabra, an Orphan Legume from the Brazilian Caatinga.</title>
        <authorList>
            <person name="Ferreira-Neto J.R.C."/>
            <person name="da Silva M.D."/>
            <person name="Binneck E."/>
            <person name="de Melo N.F."/>
            <person name="da Silva R.H."/>
            <person name="de Melo A.L.T.M."/>
            <person name="Pandolfi V."/>
            <person name="Bustamante F.O."/>
            <person name="Brasileiro-Vidal A.C."/>
            <person name="Benko-Iseppon A.M."/>
        </authorList>
    </citation>
    <scope>NUCLEOTIDE SEQUENCE [LARGE SCALE GENOMIC DNA]</scope>
    <source>
        <tissue evidence="5">Leaves</tissue>
    </source>
</reference>
<keyword evidence="2" id="KW-1015">Disulfide bond</keyword>
<evidence type="ECO:0000313" key="6">
    <source>
        <dbReference type="Proteomes" id="UP001341840"/>
    </source>
</evidence>
<dbReference type="Gene3D" id="2.90.10.10">
    <property type="entry name" value="Bulb-type lectin domain"/>
    <property type="match status" value="1"/>
</dbReference>
<dbReference type="SUPFAM" id="SSF51110">
    <property type="entry name" value="alpha-D-mannose-specific plant lectins"/>
    <property type="match status" value="1"/>
</dbReference>
<evidence type="ECO:0000259" key="4">
    <source>
        <dbReference type="PROSITE" id="PS50927"/>
    </source>
</evidence>
<dbReference type="EMBL" id="JASCZI010212558">
    <property type="protein sequence ID" value="MED6199778.1"/>
    <property type="molecule type" value="Genomic_DNA"/>
</dbReference>
<dbReference type="PANTHER" id="PTHR32444:SF198">
    <property type="entry name" value="BULB-TYPE LECTIN DOMAIN-CONTAINING PROTEIN"/>
    <property type="match status" value="1"/>
</dbReference>
<evidence type="ECO:0000313" key="5">
    <source>
        <dbReference type="EMBL" id="MED6199778.1"/>
    </source>
</evidence>
<accession>A0ABU6XTJ7</accession>
<gene>
    <name evidence="5" type="ORF">PIB30_079066</name>
</gene>
<keyword evidence="1" id="KW-0732">Signal</keyword>
<dbReference type="PROSITE" id="PS50927">
    <property type="entry name" value="BULB_LECTIN"/>
    <property type="match status" value="1"/>
</dbReference>
<sequence>PLSYGLPTYRNQPIKDSSSSGLLKTSKDGNLVLMNSNNSVVLWSIKASNVSSNTVVAKLLNTGNLVLQENSIGRILRQSFQHHTNAYLQKMEFSIGSVNGERIQLTSWRSPQDPSMDSFRRVLNA</sequence>
<comment type="caution">
    <text evidence="5">The sequence shown here is derived from an EMBL/GenBank/DDBJ whole genome shotgun (WGS) entry which is preliminary data.</text>
</comment>
<evidence type="ECO:0000256" key="3">
    <source>
        <dbReference type="ARBA" id="ARBA00023180"/>
    </source>
</evidence>
<feature type="domain" description="Bulb-type lectin" evidence="4">
    <location>
        <begin position="1"/>
        <end position="80"/>
    </location>
</feature>
<keyword evidence="6" id="KW-1185">Reference proteome</keyword>
<keyword evidence="3" id="KW-0325">Glycoprotein</keyword>
<proteinExistence type="predicted"/>
<evidence type="ECO:0000256" key="1">
    <source>
        <dbReference type="ARBA" id="ARBA00022729"/>
    </source>
</evidence>